<protein>
    <submittedName>
        <fullName evidence="2">3550_t:CDS:1</fullName>
    </submittedName>
</protein>
<evidence type="ECO:0000313" key="3">
    <source>
        <dbReference type="Proteomes" id="UP000789508"/>
    </source>
</evidence>
<accession>A0A9N8ZKF0</accession>
<sequence>MASICQKGITLPPFSSIANEALAASNITTRIPRKLPQQPGQFKFIMYQAEIPASSSSATTSMQGRNKKVAAEIKTKARSKISPNTSPKNSKVKKNSRKSPLSSSMQHFLPEALQRTVIPNSHHIPPPKHIKKQFFLSTNYNSRIRGSLKKLLAIHQLSSRDNKC</sequence>
<reference evidence="2" key="1">
    <citation type="submission" date="2021-06" db="EMBL/GenBank/DDBJ databases">
        <authorList>
            <person name="Kallberg Y."/>
            <person name="Tangrot J."/>
            <person name="Rosling A."/>
        </authorList>
    </citation>
    <scope>NUCLEOTIDE SEQUENCE</scope>
    <source>
        <strain evidence="2">FL130A</strain>
    </source>
</reference>
<gene>
    <name evidence="2" type="ORF">ALEPTO_LOCUS3378</name>
</gene>
<organism evidence="2 3">
    <name type="scientific">Ambispora leptoticha</name>
    <dbReference type="NCBI Taxonomy" id="144679"/>
    <lineage>
        <taxon>Eukaryota</taxon>
        <taxon>Fungi</taxon>
        <taxon>Fungi incertae sedis</taxon>
        <taxon>Mucoromycota</taxon>
        <taxon>Glomeromycotina</taxon>
        <taxon>Glomeromycetes</taxon>
        <taxon>Archaeosporales</taxon>
        <taxon>Ambisporaceae</taxon>
        <taxon>Ambispora</taxon>
    </lineage>
</organism>
<feature type="region of interest" description="Disordered" evidence="1">
    <location>
        <begin position="56"/>
        <end position="104"/>
    </location>
</feature>
<proteinExistence type="predicted"/>
<dbReference type="Proteomes" id="UP000789508">
    <property type="component" value="Unassembled WGS sequence"/>
</dbReference>
<dbReference type="OrthoDB" id="10543839at2759"/>
<name>A0A9N8ZKF0_9GLOM</name>
<dbReference type="EMBL" id="CAJVPS010000619">
    <property type="protein sequence ID" value="CAG8498808.1"/>
    <property type="molecule type" value="Genomic_DNA"/>
</dbReference>
<dbReference type="AlphaFoldDB" id="A0A9N8ZKF0"/>
<evidence type="ECO:0000256" key="1">
    <source>
        <dbReference type="SAM" id="MobiDB-lite"/>
    </source>
</evidence>
<comment type="caution">
    <text evidence="2">The sequence shown here is derived from an EMBL/GenBank/DDBJ whole genome shotgun (WGS) entry which is preliminary data.</text>
</comment>
<evidence type="ECO:0000313" key="2">
    <source>
        <dbReference type="EMBL" id="CAG8498808.1"/>
    </source>
</evidence>
<keyword evidence="3" id="KW-1185">Reference proteome</keyword>